<evidence type="ECO:0000313" key="2">
    <source>
        <dbReference type="Proteomes" id="UP000241193"/>
    </source>
</evidence>
<dbReference type="EMBL" id="PZKC01000005">
    <property type="protein sequence ID" value="PTD96850.1"/>
    <property type="molecule type" value="Genomic_DNA"/>
</dbReference>
<comment type="caution">
    <text evidence="1">The sequence shown here is derived from an EMBL/GenBank/DDBJ whole genome shotgun (WGS) entry which is preliminary data.</text>
</comment>
<protein>
    <recommendedName>
        <fullName evidence="3">PilZ domain-containing protein</fullName>
    </recommendedName>
</protein>
<evidence type="ECO:0008006" key="3">
    <source>
        <dbReference type="Google" id="ProtNLM"/>
    </source>
</evidence>
<dbReference type="Proteomes" id="UP000241193">
    <property type="component" value="Unassembled WGS sequence"/>
</dbReference>
<reference evidence="1 2" key="1">
    <citation type="submission" date="2018-03" db="EMBL/GenBank/DDBJ databases">
        <authorList>
            <person name="Keele B.F."/>
        </authorList>
    </citation>
    <scope>NUCLEOTIDE SEQUENCE [LARGE SCALE GENOMIC DNA]</scope>
    <source>
        <strain evidence="1 2">D20</strain>
    </source>
</reference>
<accession>A0A2T4IGE9</accession>
<organism evidence="1 2">
    <name type="scientific">Pseudothauera lacus</name>
    <dbReference type="NCBI Taxonomy" id="2136175"/>
    <lineage>
        <taxon>Bacteria</taxon>
        <taxon>Pseudomonadati</taxon>
        <taxon>Pseudomonadota</taxon>
        <taxon>Betaproteobacteria</taxon>
        <taxon>Rhodocyclales</taxon>
        <taxon>Zoogloeaceae</taxon>
        <taxon>Pseudothauera</taxon>
    </lineage>
</organism>
<evidence type="ECO:0000313" key="1">
    <source>
        <dbReference type="EMBL" id="PTD96850.1"/>
    </source>
</evidence>
<sequence>MSPPELVSAPRVTAVAAHAGVAGVDSGATIATLLTMTAAVRALQGEGGMASGARFAQLVDIEGQAARLLADALSCAAGIPAHGVAGWARLADGAREFYGALVEAHARLSGLAGVVDDAVDEALPALAGAAAQRVKWELLSCGAAHRHLWLWLGAAYLAAGERFGGAVEREYLRAIAYHSAAFDQIGRSALAAADLLVAQGLSRLQLRPLDLGDALYQVTPSSWEPPRRMLAAAGDYDGHFYFVARGAADMFAGLALQLARGQLPEAVATLSPEARLALPLACQHLLRQWGDAPPQRRFRRHLLDGRLAAVSGFAALRRQIEGGGVLPPAEWLMHDVSRGGIGALVPGEAAEAVEVGDLVGLRAADGDGWHLGIVRRKRFDGMAPRLGVETLSQKPRAVTANDGQQTFDALLCDPVRKGEAVRVLAPEATLQAGVTLFIHGEGAVHALKPLDATQGGRDFDLRVYQVL</sequence>
<keyword evidence="2" id="KW-1185">Reference proteome</keyword>
<name>A0A2T4IGE9_9RHOO</name>
<dbReference type="AlphaFoldDB" id="A0A2T4IGE9"/>
<dbReference type="OrthoDB" id="9182252at2"/>
<reference evidence="1 2" key="2">
    <citation type="submission" date="2018-04" db="EMBL/GenBank/DDBJ databases">
        <title>Thauera lacus sp. nov., isolated from an saline lake in Inner Mongolia, China.</title>
        <authorList>
            <person name="Liang Q.-Y."/>
        </authorList>
    </citation>
    <scope>NUCLEOTIDE SEQUENCE [LARGE SCALE GENOMIC DNA]</scope>
    <source>
        <strain evidence="1 2">D20</strain>
    </source>
</reference>
<proteinExistence type="predicted"/>
<dbReference type="RefSeq" id="WP_107493251.1">
    <property type="nucleotide sequence ID" value="NZ_PZKC01000005.1"/>
</dbReference>
<gene>
    <name evidence="1" type="ORF">C8261_08570</name>
</gene>